<dbReference type="HOGENOM" id="CLU_008287_15_0_5"/>
<evidence type="ECO:0000313" key="17">
    <source>
        <dbReference type="Proteomes" id="UP000001868"/>
    </source>
</evidence>
<dbReference type="InterPro" id="IPR039426">
    <property type="entry name" value="TonB-dep_rcpt-like"/>
</dbReference>
<keyword evidence="17" id="KW-1185">Reference proteome</keyword>
<feature type="chain" id="PRO_5002825367" evidence="13">
    <location>
        <begin position="27"/>
        <end position="731"/>
    </location>
</feature>
<evidence type="ECO:0000256" key="3">
    <source>
        <dbReference type="ARBA" id="ARBA00022452"/>
    </source>
</evidence>
<dbReference type="RefSeq" id="WP_012522956.1">
    <property type="nucleotide sequence ID" value="NC_011144.1"/>
</dbReference>
<dbReference type="Pfam" id="PF00593">
    <property type="entry name" value="TonB_dep_Rec_b-barrel"/>
    <property type="match status" value="1"/>
</dbReference>
<dbReference type="eggNOG" id="COG4771">
    <property type="taxonomic scope" value="Bacteria"/>
</dbReference>
<reference evidence="16 17" key="1">
    <citation type="journal article" date="2008" name="BMC Genomics">
        <title>Complete genome of Phenylobacterium zucineum - a novel facultative intracellular bacterium isolated from human erythroleukemia cell line K562.</title>
        <authorList>
            <person name="Luo Y."/>
            <person name="Xu X."/>
            <person name="Ding Z."/>
            <person name="Liu Z."/>
            <person name="Zhang B."/>
            <person name="Yan Z."/>
            <person name="Sun J."/>
            <person name="Hu S."/>
            <person name="Hu X."/>
        </authorList>
    </citation>
    <scope>NUCLEOTIDE SEQUENCE [LARGE SCALE GENOMIC DNA]</scope>
    <source>
        <strain evidence="16 17">HLK1</strain>
    </source>
</reference>
<evidence type="ECO:0000256" key="7">
    <source>
        <dbReference type="ARBA" id="ARBA00023065"/>
    </source>
</evidence>
<keyword evidence="8 12" id="KW-0798">TonB box</keyword>
<evidence type="ECO:0000256" key="1">
    <source>
        <dbReference type="ARBA" id="ARBA00004571"/>
    </source>
</evidence>
<keyword evidence="6" id="KW-0408">Iron</keyword>
<keyword evidence="13" id="KW-0732">Signal</keyword>
<feature type="domain" description="TonB-dependent receptor plug" evidence="15">
    <location>
        <begin position="64"/>
        <end position="170"/>
    </location>
</feature>
<dbReference type="GO" id="GO:0006826">
    <property type="term" value="P:iron ion transport"/>
    <property type="evidence" value="ECO:0007669"/>
    <property type="project" value="UniProtKB-KW"/>
</dbReference>
<dbReference type="KEGG" id="pzu:PHZ_c2408"/>
<dbReference type="GO" id="GO:0009279">
    <property type="term" value="C:cell outer membrane"/>
    <property type="evidence" value="ECO:0007669"/>
    <property type="project" value="UniProtKB-SubCell"/>
</dbReference>
<evidence type="ECO:0000256" key="11">
    <source>
        <dbReference type="PROSITE-ProRule" id="PRU01360"/>
    </source>
</evidence>
<evidence type="ECO:0000256" key="12">
    <source>
        <dbReference type="RuleBase" id="RU003357"/>
    </source>
</evidence>
<name>B4RG04_PHEZH</name>
<keyword evidence="5 11" id="KW-0812">Transmembrane</keyword>
<keyword evidence="3 11" id="KW-1134">Transmembrane beta strand</keyword>
<dbReference type="PANTHER" id="PTHR32552:SF81">
    <property type="entry name" value="TONB-DEPENDENT OUTER MEMBRANE RECEPTOR"/>
    <property type="match status" value="1"/>
</dbReference>
<gene>
    <name evidence="16" type="ordered locus">PHZ_c2408</name>
</gene>
<dbReference type="OrthoDB" id="7455607at2"/>
<keyword evidence="16" id="KW-0675">Receptor</keyword>
<evidence type="ECO:0000256" key="8">
    <source>
        <dbReference type="ARBA" id="ARBA00023077"/>
    </source>
</evidence>
<dbReference type="Gene3D" id="2.40.170.20">
    <property type="entry name" value="TonB-dependent receptor, beta-barrel domain"/>
    <property type="match status" value="1"/>
</dbReference>
<dbReference type="CDD" id="cd01347">
    <property type="entry name" value="ligand_gated_channel"/>
    <property type="match status" value="1"/>
</dbReference>
<keyword evidence="4" id="KW-0410">Iron transport</keyword>
<sequence>MSNVVSKGRLLLLATAAACLPAAVQAQAPATGAAAQTEANAAASETALDVVVVTAQRRVQRGNDVGIAMNVVSGGELEAAGVRQVVDLATQTTNVQIKNTLGGSVPNVTIRGIGLNDYASNNNPAAGVYVDNVYLVSPAMLSFGLFDVDRVEVLKGPQGDLYGRNTTAGAINIISKRPTEAADAEFQVGYGTYDSWLLNGAVGGPLAPTLAGRFAFTTEQQASGWQRNYVTGERNGRIDRTAARLHLEWTPSEAVTALLSAHAGYDRSDQSLYKVDNVLTTDEDAFAGRPRIAGASNNPEVDLKSAGVSLTVDWALAEGLTLTSISAYERFTRVDVGDQDGTRLRQLDSTFRNRINQTSQELRLAYSREALTLIGGAYYSRDTVATQDSYDAPDLLPLLGLSGISTIGNRYHQRTKAYAVFLHGEWEIVPKLTLVSGIRYTKERKRLDDATTFLGPTGGGEVDVFAPVENFFRTSNVSGKLGVNYKLLDDTLLYASVSRGFKSGGFQGQLTFDPSALTPFDDEKLTAYEVGVKSRVLPNLQVNASAFNYDYEDSQFYGPLFDSPVGVLFGITNVGDARVRGVEGDVTWRPVAGLDLRVGAGYIDTEITRSIVPGVAKGSRLPNAPEFTLNGSVKYAWTVTDDAEADISLSAAYQSRVAFDIVRNPPEAREGGYTTVNGEAGLNLGENFRIAVWGKNLFNELHRTQALFTSAGWSEQYSAPRTFGVKLSWQN</sequence>
<dbReference type="InterPro" id="IPR036942">
    <property type="entry name" value="Beta-barrel_TonB_sf"/>
</dbReference>
<feature type="domain" description="TonB-dependent receptor-like beta-barrel" evidence="14">
    <location>
        <begin position="271"/>
        <end position="697"/>
    </location>
</feature>
<evidence type="ECO:0000256" key="13">
    <source>
        <dbReference type="SAM" id="SignalP"/>
    </source>
</evidence>
<dbReference type="STRING" id="450851.PHZ_c2408"/>
<evidence type="ECO:0000256" key="10">
    <source>
        <dbReference type="ARBA" id="ARBA00023237"/>
    </source>
</evidence>
<dbReference type="EMBL" id="CP000747">
    <property type="protein sequence ID" value="ACG78817.1"/>
    <property type="molecule type" value="Genomic_DNA"/>
</dbReference>
<accession>B4RG04</accession>
<dbReference type="InterPro" id="IPR000531">
    <property type="entry name" value="Beta-barrel_TonB"/>
</dbReference>
<evidence type="ECO:0000256" key="2">
    <source>
        <dbReference type="ARBA" id="ARBA00022448"/>
    </source>
</evidence>
<evidence type="ECO:0000256" key="9">
    <source>
        <dbReference type="ARBA" id="ARBA00023136"/>
    </source>
</evidence>
<keyword evidence="7" id="KW-0406">Ion transport</keyword>
<evidence type="ECO:0000259" key="14">
    <source>
        <dbReference type="Pfam" id="PF00593"/>
    </source>
</evidence>
<dbReference type="PANTHER" id="PTHR32552">
    <property type="entry name" value="FERRICHROME IRON RECEPTOR-RELATED"/>
    <property type="match status" value="1"/>
</dbReference>
<keyword evidence="10 11" id="KW-0998">Cell outer membrane</keyword>
<dbReference type="InterPro" id="IPR012910">
    <property type="entry name" value="Plug_dom"/>
</dbReference>
<dbReference type="SUPFAM" id="SSF56935">
    <property type="entry name" value="Porins"/>
    <property type="match status" value="1"/>
</dbReference>
<evidence type="ECO:0000256" key="6">
    <source>
        <dbReference type="ARBA" id="ARBA00023004"/>
    </source>
</evidence>
<organism evidence="16 17">
    <name type="scientific">Phenylobacterium zucineum (strain HLK1)</name>
    <dbReference type="NCBI Taxonomy" id="450851"/>
    <lineage>
        <taxon>Bacteria</taxon>
        <taxon>Pseudomonadati</taxon>
        <taxon>Pseudomonadota</taxon>
        <taxon>Alphaproteobacteria</taxon>
        <taxon>Caulobacterales</taxon>
        <taxon>Caulobacteraceae</taxon>
        <taxon>Phenylobacterium</taxon>
    </lineage>
</organism>
<feature type="signal peptide" evidence="13">
    <location>
        <begin position="1"/>
        <end position="26"/>
    </location>
</feature>
<dbReference type="PROSITE" id="PS52016">
    <property type="entry name" value="TONB_DEPENDENT_REC_3"/>
    <property type="match status" value="1"/>
</dbReference>
<evidence type="ECO:0000313" key="16">
    <source>
        <dbReference type="EMBL" id="ACG78817.1"/>
    </source>
</evidence>
<comment type="subcellular location">
    <subcellularLocation>
        <location evidence="1 11">Cell outer membrane</location>
        <topology evidence="1 11">Multi-pass membrane protein</topology>
    </subcellularLocation>
</comment>
<keyword evidence="9 11" id="KW-0472">Membrane</keyword>
<dbReference type="Pfam" id="PF07715">
    <property type="entry name" value="Plug"/>
    <property type="match status" value="1"/>
</dbReference>
<dbReference type="AlphaFoldDB" id="B4RG04"/>
<evidence type="ECO:0000256" key="4">
    <source>
        <dbReference type="ARBA" id="ARBA00022496"/>
    </source>
</evidence>
<dbReference type="Proteomes" id="UP000001868">
    <property type="component" value="Chromosome"/>
</dbReference>
<evidence type="ECO:0000256" key="5">
    <source>
        <dbReference type="ARBA" id="ARBA00022692"/>
    </source>
</evidence>
<protein>
    <submittedName>
        <fullName evidence="16">TonB-dependent receptor</fullName>
    </submittedName>
</protein>
<comment type="similarity">
    <text evidence="11 12">Belongs to the TonB-dependent receptor family.</text>
</comment>
<keyword evidence="2 11" id="KW-0813">Transport</keyword>
<evidence type="ECO:0000259" key="15">
    <source>
        <dbReference type="Pfam" id="PF07715"/>
    </source>
</evidence>
<proteinExistence type="inferred from homology"/>